<dbReference type="PANTHER" id="PTHR11056:SF0">
    <property type="entry name" value="HOMOGENTISATE 1,2-DIOXYGENASE"/>
    <property type="match status" value="1"/>
</dbReference>
<keyword evidence="5" id="KW-0560">Oxidoreductase</keyword>
<dbReference type="OrthoDB" id="9811253at2"/>
<evidence type="ECO:0000313" key="11">
    <source>
        <dbReference type="Proteomes" id="UP000011666"/>
    </source>
</evidence>
<keyword evidence="11" id="KW-1185">Reference proteome</keyword>
<dbReference type="PANTHER" id="PTHR11056">
    <property type="entry name" value="HOMOGENTISATE 1,2-DIOXYGENASE"/>
    <property type="match status" value="1"/>
</dbReference>
<dbReference type="GO" id="GO:0006570">
    <property type="term" value="P:tyrosine metabolic process"/>
    <property type="evidence" value="ECO:0007669"/>
    <property type="project" value="InterPro"/>
</dbReference>
<organism evidence="10 11">
    <name type="scientific">Gordonia soli NBRC 108243</name>
    <dbReference type="NCBI Taxonomy" id="1223545"/>
    <lineage>
        <taxon>Bacteria</taxon>
        <taxon>Bacillati</taxon>
        <taxon>Actinomycetota</taxon>
        <taxon>Actinomycetes</taxon>
        <taxon>Mycobacteriales</taxon>
        <taxon>Gordoniaceae</taxon>
        <taxon>Gordonia</taxon>
    </lineage>
</organism>
<keyword evidence="6 8" id="KW-0408">Iron</keyword>
<dbReference type="Proteomes" id="UP000011666">
    <property type="component" value="Unassembled WGS sequence"/>
</dbReference>
<protein>
    <submittedName>
        <fullName evidence="10">Putative oxidoreductase</fullName>
    </submittedName>
</protein>
<dbReference type="AlphaFoldDB" id="M0QCC5"/>
<dbReference type="EMBL" id="BANX01000001">
    <property type="protein sequence ID" value="GAC66215.1"/>
    <property type="molecule type" value="Genomic_DNA"/>
</dbReference>
<comment type="cofactor">
    <cofactor evidence="1 8">
        <name>Fe cation</name>
        <dbReference type="ChEBI" id="CHEBI:24875"/>
    </cofactor>
</comment>
<dbReference type="GO" id="GO:0004411">
    <property type="term" value="F:homogentisate 1,2-dioxygenase activity"/>
    <property type="evidence" value="ECO:0007669"/>
    <property type="project" value="InterPro"/>
</dbReference>
<name>M0QCC5_9ACTN</name>
<evidence type="ECO:0000256" key="2">
    <source>
        <dbReference type="ARBA" id="ARBA00007757"/>
    </source>
</evidence>
<dbReference type="InterPro" id="IPR005708">
    <property type="entry name" value="Homogentis_dOase"/>
</dbReference>
<evidence type="ECO:0000256" key="8">
    <source>
        <dbReference type="PIRSR" id="PIRSR605708-2"/>
    </source>
</evidence>
<evidence type="ECO:0000256" key="3">
    <source>
        <dbReference type="ARBA" id="ARBA00022723"/>
    </source>
</evidence>
<dbReference type="RefSeq" id="WP_007616217.1">
    <property type="nucleotide sequence ID" value="NZ_BANX01000001.1"/>
</dbReference>
<evidence type="ECO:0000256" key="7">
    <source>
        <dbReference type="PIRSR" id="PIRSR605708-1"/>
    </source>
</evidence>
<dbReference type="GO" id="GO:0005737">
    <property type="term" value="C:cytoplasm"/>
    <property type="evidence" value="ECO:0007669"/>
    <property type="project" value="TreeGrafter"/>
</dbReference>
<proteinExistence type="inferred from homology"/>
<dbReference type="InterPro" id="IPR011051">
    <property type="entry name" value="RmlC_Cupin_sf"/>
</dbReference>
<evidence type="ECO:0000256" key="6">
    <source>
        <dbReference type="ARBA" id="ARBA00023004"/>
    </source>
</evidence>
<feature type="domain" description="Homogentisate 1,2-dioxygenase N-terminal" evidence="9">
    <location>
        <begin position="105"/>
        <end position="232"/>
    </location>
</feature>
<dbReference type="GO" id="GO:0006559">
    <property type="term" value="P:L-phenylalanine catabolic process"/>
    <property type="evidence" value="ECO:0007669"/>
    <property type="project" value="InterPro"/>
</dbReference>
<gene>
    <name evidence="10" type="ORF">GS4_01_00160</name>
</gene>
<dbReference type="SUPFAM" id="SSF51182">
    <property type="entry name" value="RmlC-like cupins"/>
    <property type="match status" value="1"/>
</dbReference>
<evidence type="ECO:0000256" key="1">
    <source>
        <dbReference type="ARBA" id="ARBA00001962"/>
    </source>
</evidence>
<feature type="active site" description="Proton acceptor" evidence="7">
    <location>
        <position position="245"/>
    </location>
</feature>
<dbReference type="eggNOG" id="COG3508">
    <property type="taxonomic scope" value="Bacteria"/>
</dbReference>
<dbReference type="STRING" id="1223545.GS4_01_00160"/>
<evidence type="ECO:0000256" key="5">
    <source>
        <dbReference type="ARBA" id="ARBA00023002"/>
    </source>
</evidence>
<reference evidence="10 11" key="1">
    <citation type="submission" date="2013-01" db="EMBL/GenBank/DDBJ databases">
        <title>Whole genome shotgun sequence of Gordonia soli NBRC 108243.</title>
        <authorList>
            <person name="Isaki-Nakamura S."/>
            <person name="Hosoyama A."/>
            <person name="Tsuchikane K."/>
            <person name="Ando Y."/>
            <person name="Baba S."/>
            <person name="Ohji S."/>
            <person name="Hamada M."/>
            <person name="Tamura T."/>
            <person name="Yamazoe A."/>
            <person name="Yamazaki S."/>
            <person name="Fujita N."/>
        </authorList>
    </citation>
    <scope>NUCLEOTIDE SEQUENCE [LARGE SCALE GENOMIC DNA]</scope>
    <source>
        <strain evidence="10 11">NBRC 108243</strain>
    </source>
</reference>
<dbReference type="InterPro" id="IPR014710">
    <property type="entry name" value="RmlC-like_jellyroll"/>
</dbReference>
<evidence type="ECO:0000256" key="4">
    <source>
        <dbReference type="ARBA" id="ARBA00022964"/>
    </source>
</evidence>
<dbReference type="Pfam" id="PF20510">
    <property type="entry name" value="HgmA_N"/>
    <property type="match status" value="1"/>
</dbReference>
<feature type="binding site" evidence="8">
    <location>
        <position position="282"/>
    </location>
    <ligand>
        <name>Fe cation</name>
        <dbReference type="ChEBI" id="CHEBI:24875"/>
    </ligand>
</feature>
<feature type="binding site" evidence="8">
    <location>
        <position position="288"/>
    </location>
    <ligand>
        <name>Fe cation</name>
        <dbReference type="ChEBI" id="CHEBI:24875"/>
    </ligand>
</feature>
<keyword evidence="4" id="KW-0223">Dioxygenase</keyword>
<evidence type="ECO:0000259" key="9">
    <source>
        <dbReference type="Pfam" id="PF20510"/>
    </source>
</evidence>
<accession>M0QCC5</accession>
<evidence type="ECO:0000313" key="10">
    <source>
        <dbReference type="EMBL" id="GAC66215.1"/>
    </source>
</evidence>
<keyword evidence="3 8" id="KW-0479">Metal-binding</keyword>
<dbReference type="GO" id="GO:0046872">
    <property type="term" value="F:metal ion binding"/>
    <property type="evidence" value="ECO:0007669"/>
    <property type="project" value="UniProtKB-KW"/>
</dbReference>
<comment type="caution">
    <text evidence="10">The sequence shown here is derived from an EMBL/GenBank/DDBJ whole genome shotgun (WGS) entry which is preliminary data.</text>
</comment>
<dbReference type="InterPro" id="IPR046452">
    <property type="entry name" value="HgmA_N"/>
</dbReference>
<sequence length="363" mass="41074">MESFIHLRRGTTPHRVHADLDGLKDDELGRGGFSGRTAHLYHRNDPAAFRAVGPLQPSDVSCLALTPTDLDDPAGEPLLLFSNEDCRIRLSRRTAEMPFHVRWLDGDMLMFVHQGTGRFETEFGPLQYRPGDYVYIPKATTHRQIPDDGGSVILLIEATDDFRVPRDPYLGRHFPFDSAQVVVPEPEPVDDDGRDEYEVRLYHEGGPTSIFYPHHPIDVEGWRGDNFPFTFNIADYTPLGSDRVHLPPTVHLFMQATGVYVMNFLPRPAEGEAGTERVPWYHRNVDFDEIAFYHGGSVFGIDMPAAMISHAPQGVHHGVPERARERARRLHDKESWVRWEIIAIDTRRRLTPSPAVLDASGAT</sequence>
<comment type="similarity">
    <text evidence="2">Belongs to the homogentisate dioxygenase family.</text>
</comment>
<dbReference type="Gene3D" id="2.60.120.10">
    <property type="entry name" value="Jelly Rolls"/>
    <property type="match status" value="1"/>
</dbReference>